<keyword evidence="1" id="KW-0675">Receptor</keyword>
<protein>
    <submittedName>
        <fullName evidence="1">Ryanodine receptor 1</fullName>
    </submittedName>
</protein>
<feature type="non-terminal residue" evidence="1">
    <location>
        <position position="1"/>
    </location>
</feature>
<accession>A0A5A7R0T4</accession>
<reference evidence="2" key="1">
    <citation type="journal article" date="2019" name="Curr. Biol.">
        <title>Genome Sequence of Striga asiatica Provides Insight into the Evolution of Plant Parasitism.</title>
        <authorList>
            <person name="Yoshida S."/>
            <person name="Kim S."/>
            <person name="Wafula E.K."/>
            <person name="Tanskanen J."/>
            <person name="Kim Y.M."/>
            <person name="Honaas L."/>
            <person name="Yang Z."/>
            <person name="Spallek T."/>
            <person name="Conn C.E."/>
            <person name="Ichihashi Y."/>
            <person name="Cheong K."/>
            <person name="Cui S."/>
            <person name="Der J.P."/>
            <person name="Gundlach H."/>
            <person name="Jiao Y."/>
            <person name="Hori C."/>
            <person name="Ishida J.K."/>
            <person name="Kasahara H."/>
            <person name="Kiba T."/>
            <person name="Kim M.S."/>
            <person name="Koo N."/>
            <person name="Laohavisit A."/>
            <person name="Lee Y.H."/>
            <person name="Lumba S."/>
            <person name="McCourt P."/>
            <person name="Mortimer J.C."/>
            <person name="Mutuku J.M."/>
            <person name="Nomura T."/>
            <person name="Sasaki-Sekimoto Y."/>
            <person name="Seto Y."/>
            <person name="Wang Y."/>
            <person name="Wakatake T."/>
            <person name="Sakakibara H."/>
            <person name="Demura T."/>
            <person name="Yamaguchi S."/>
            <person name="Yoneyama K."/>
            <person name="Manabe R.I."/>
            <person name="Nelson D.C."/>
            <person name="Schulman A.H."/>
            <person name="Timko M.P."/>
            <person name="dePamphilis C.W."/>
            <person name="Choi D."/>
            <person name="Shirasu K."/>
        </authorList>
    </citation>
    <scope>NUCLEOTIDE SEQUENCE [LARGE SCALE GENOMIC DNA]</scope>
    <source>
        <strain evidence="2">cv. UVA1</strain>
    </source>
</reference>
<evidence type="ECO:0000313" key="2">
    <source>
        <dbReference type="Proteomes" id="UP000325081"/>
    </source>
</evidence>
<feature type="non-terminal residue" evidence="1">
    <location>
        <position position="124"/>
    </location>
</feature>
<dbReference type="Proteomes" id="UP000325081">
    <property type="component" value="Unassembled WGS sequence"/>
</dbReference>
<name>A0A5A7R0T4_STRAF</name>
<proteinExistence type="predicted"/>
<evidence type="ECO:0000313" key="1">
    <source>
        <dbReference type="EMBL" id="GER50337.1"/>
    </source>
</evidence>
<keyword evidence="2" id="KW-1185">Reference proteome</keyword>
<sequence>CIVIPYTFSQGIKTVTVQLATSFSLLQPQRKRHGVYTTESPQLRHVAGISSGPTVSVLSDIGSVGFDSTGRRPVESSHLLSFVFVFSEEEFESTSASPVSSLYISSTMGFQRRTRAFMNQLETY</sequence>
<dbReference type="AlphaFoldDB" id="A0A5A7R0T4"/>
<dbReference type="EMBL" id="BKCP01009181">
    <property type="protein sequence ID" value="GER50337.1"/>
    <property type="molecule type" value="Genomic_DNA"/>
</dbReference>
<gene>
    <name evidence="1" type="ORF">STAS_27639</name>
</gene>
<organism evidence="1 2">
    <name type="scientific">Striga asiatica</name>
    <name type="common">Asiatic witchweed</name>
    <name type="synonym">Buchnera asiatica</name>
    <dbReference type="NCBI Taxonomy" id="4170"/>
    <lineage>
        <taxon>Eukaryota</taxon>
        <taxon>Viridiplantae</taxon>
        <taxon>Streptophyta</taxon>
        <taxon>Embryophyta</taxon>
        <taxon>Tracheophyta</taxon>
        <taxon>Spermatophyta</taxon>
        <taxon>Magnoliopsida</taxon>
        <taxon>eudicotyledons</taxon>
        <taxon>Gunneridae</taxon>
        <taxon>Pentapetalae</taxon>
        <taxon>asterids</taxon>
        <taxon>lamiids</taxon>
        <taxon>Lamiales</taxon>
        <taxon>Orobanchaceae</taxon>
        <taxon>Buchnereae</taxon>
        <taxon>Striga</taxon>
    </lineage>
</organism>
<comment type="caution">
    <text evidence="1">The sequence shown here is derived from an EMBL/GenBank/DDBJ whole genome shotgun (WGS) entry which is preliminary data.</text>
</comment>